<dbReference type="SUPFAM" id="SSF53335">
    <property type="entry name" value="S-adenosyl-L-methionine-dependent methyltransferases"/>
    <property type="match status" value="1"/>
</dbReference>
<sequence>MEISVQAAGADHDALVAKNWKKQWLANGREESGITADQMDKMLAYIKAARSDLCHQSFVAVSPSGVVVGSAACQLWSGPAPQFDGDKAGTVWGVFVEPEHRRRGVATRLMQAVIKHWTSIGCQRGVLLCASEEARRVYERLGFGPGHMLLLELQPSDAAAPAPSSVTLETAHGAEADMLLLELQPSDAAAPAPSSVTLETAHGAEADAHVLRHLRAKHLEERAPGASRWAGEELPERAAAFVKGARERLEYAVCVARDATGAVVGCASSNVWEGPGSNNHSWQTLIKLGVVWGLHVDREQRERDAVAAALLEHVVARWRETGCTKGFVMAASDAEAALFRRAGFEAHNAMTIELGRAPSPTSPIDLLRGVPASRLALLRLALPQMVEAALPATGAGRELAAAVVEAQAATGTHIDPESNWYTKNIARFGGGFDMKALTAQPGLLAAKFDRMASKYAVWTVGNRCTYYDWIARSARAATDELRGEGAVLDVACGIGLPGHQLRLCGFEGHMSGTDLSVGMLARARERRVYNRLFLADANAGLAAVESESLDLVLCVGALELLDHAICLPEFARVLKPKGELWASFQWEDAVDESGAAIASPTRHQNVAGVTLSELAAKLEMSGFDFDTAHVEKSHCAFYTPSPAQDGSSLPVPYLYVKARLASAPAVAPADV</sequence>
<keyword evidence="5" id="KW-1185">Reference proteome</keyword>
<dbReference type="GO" id="GO:0016747">
    <property type="term" value="F:acyltransferase activity, transferring groups other than amino-acyl groups"/>
    <property type="evidence" value="ECO:0007669"/>
    <property type="project" value="InterPro"/>
</dbReference>
<protein>
    <recommendedName>
        <fullName evidence="3">N-acetyltransferase domain-containing protein</fullName>
    </recommendedName>
</protein>
<dbReference type="InterPro" id="IPR050832">
    <property type="entry name" value="Bact_Acetyltransf"/>
</dbReference>
<dbReference type="InterPro" id="IPR041698">
    <property type="entry name" value="Methyltransf_25"/>
</dbReference>
<accession>A0A0D3JU42</accession>
<dbReference type="EnsemblProtists" id="EOD27027">
    <property type="protein sequence ID" value="EOD27027"/>
    <property type="gene ID" value="EMIHUDRAFT_457230"/>
</dbReference>
<dbReference type="Gene3D" id="3.40.50.150">
    <property type="entry name" value="Vaccinia Virus protein VP39"/>
    <property type="match status" value="1"/>
</dbReference>
<organism evidence="4 5">
    <name type="scientific">Emiliania huxleyi (strain CCMP1516)</name>
    <dbReference type="NCBI Taxonomy" id="280463"/>
    <lineage>
        <taxon>Eukaryota</taxon>
        <taxon>Haptista</taxon>
        <taxon>Haptophyta</taxon>
        <taxon>Prymnesiophyceae</taxon>
        <taxon>Isochrysidales</taxon>
        <taxon>Noelaerhabdaceae</taxon>
        <taxon>Emiliania</taxon>
    </lineage>
</organism>
<keyword evidence="1" id="KW-0808">Transferase</keyword>
<dbReference type="Pfam" id="PF00583">
    <property type="entry name" value="Acetyltransf_1"/>
    <property type="match status" value="1"/>
</dbReference>
<dbReference type="AlphaFoldDB" id="A0A0D3JU42"/>
<feature type="domain" description="N-acetyltransferase" evidence="3">
    <location>
        <begin position="1"/>
        <end position="169"/>
    </location>
</feature>
<dbReference type="PANTHER" id="PTHR43877">
    <property type="entry name" value="AMINOALKYLPHOSPHONATE N-ACETYLTRANSFERASE-RELATED-RELATED"/>
    <property type="match status" value="1"/>
</dbReference>
<dbReference type="HOGENOM" id="CLU_409641_0_0_1"/>
<dbReference type="SUPFAM" id="SSF55729">
    <property type="entry name" value="Acyl-CoA N-acyltransferases (Nat)"/>
    <property type="match status" value="2"/>
</dbReference>
<dbReference type="KEGG" id="ehx:EMIHUDRAFT_457230"/>
<proteinExistence type="predicted"/>
<reference evidence="5" key="1">
    <citation type="journal article" date="2013" name="Nature">
        <title>Pan genome of the phytoplankton Emiliania underpins its global distribution.</title>
        <authorList>
            <person name="Read B.A."/>
            <person name="Kegel J."/>
            <person name="Klute M.J."/>
            <person name="Kuo A."/>
            <person name="Lefebvre S.C."/>
            <person name="Maumus F."/>
            <person name="Mayer C."/>
            <person name="Miller J."/>
            <person name="Monier A."/>
            <person name="Salamov A."/>
            <person name="Young J."/>
            <person name="Aguilar M."/>
            <person name="Claverie J.M."/>
            <person name="Frickenhaus S."/>
            <person name="Gonzalez K."/>
            <person name="Herman E.K."/>
            <person name="Lin Y.C."/>
            <person name="Napier J."/>
            <person name="Ogata H."/>
            <person name="Sarno A.F."/>
            <person name="Shmutz J."/>
            <person name="Schroeder D."/>
            <person name="de Vargas C."/>
            <person name="Verret F."/>
            <person name="von Dassow P."/>
            <person name="Valentin K."/>
            <person name="Van de Peer Y."/>
            <person name="Wheeler G."/>
            <person name="Dacks J.B."/>
            <person name="Delwiche C.F."/>
            <person name="Dyhrman S.T."/>
            <person name="Glockner G."/>
            <person name="John U."/>
            <person name="Richards T."/>
            <person name="Worden A.Z."/>
            <person name="Zhang X."/>
            <person name="Grigoriev I.V."/>
            <person name="Allen A.E."/>
            <person name="Bidle K."/>
            <person name="Borodovsky M."/>
            <person name="Bowler C."/>
            <person name="Brownlee C."/>
            <person name="Cock J.M."/>
            <person name="Elias M."/>
            <person name="Gladyshev V.N."/>
            <person name="Groth M."/>
            <person name="Guda C."/>
            <person name="Hadaegh A."/>
            <person name="Iglesias-Rodriguez M.D."/>
            <person name="Jenkins J."/>
            <person name="Jones B.M."/>
            <person name="Lawson T."/>
            <person name="Leese F."/>
            <person name="Lindquist E."/>
            <person name="Lobanov A."/>
            <person name="Lomsadze A."/>
            <person name="Malik S.B."/>
            <person name="Marsh M.E."/>
            <person name="Mackinder L."/>
            <person name="Mock T."/>
            <person name="Mueller-Roeber B."/>
            <person name="Pagarete A."/>
            <person name="Parker M."/>
            <person name="Probert I."/>
            <person name="Quesneville H."/>
            <person name="Raines C."/>
            <person name="Rensing S.A."/>
            <person name="Riano-Pachon D.M."/>
            <person name="Richier S."/>
            <person name="Rokitta S."/>
            <person name="Shiraiwa Y."/>
            <person name="Soanes D.M."/>
            <person name="van der Giezen M."/>
            <person name="Wahlund T.M."/>
            <person name="Williams B."/>
            <person name="Wilson W."/>
            <person name="Wolfe G."/>
            <person name="Wurch L.L."/>
        </authorList>
    </citation>
    <scope>NUCLEOTIDE SEQUENCE</scope>
</reference>
<dbReference type="Proteomes" id="UP000013827">
    <property type="component" value="Unassembled WGS sequence"/>
</dbReference>
<name>A0A0D3JU42_EMIH1</name>
<evidence type="ECO:0000256" key="2">
    <source>
        <dbReference type="ARBA" id="ARBA00023315"/>
    </source>
</evidence>
<dbReference type="CDD" id="cd02440">
    <property type="entry name" value="AdoMet_MTases"/>
    <property type="match status" value="1"/>
</dbReference>
<dbReference type="CDD" id="cd04301">
    <property type="entry name" value="NAT_SF"/>
    <property type="match status" value="1"/>
</dbReference>
<dbReference type="InterPro" id="IPR000182">
    <property type="entry name" value="GNAT_dom"/>
</dbReference>
<dbReference type="eggNOG" id="ENOG502T1QC">
    <property type="taxonomic scope" value="Eukaryota"/>
</dbReference>
<dbReference type="PROSITE" id="PS51186">
    <property type="entry name" value="GNAT"/>
    <property type="match status" value="1"/>
</dbReference>
<dbReference type="Pfam" id="PF13649">
    <property type="entry name" value="Methyltransf_25"/>
    <property type="match status" value="1"/>
</dbReference>
<reference evidence="4" key="2">
    <citation type="submission" date="2024-10" db="UniProtKB">
        <authorList>
            <consortium name="EnsemblProtists"/>
        </authorList>
    </citation>
    <scope>IDENTIFICATION</scope>
</reference>
<dbReference type="PaxDb" id="2903-EOD27027"/>
<dbReference type="InterPro" id="IPR029063">
    <property type="entry name" value="SAM-dependent_MTases_sf"/>
</dbReference>
<dbReference type="InterPro" id="IPR016181">
    <property type="entry name" value="Acyl_CoA_acyltransferase"/>
</dbReference>
<evidence type="ECO:0000313" key="4">
    <source>
        <dbReference type="EnsemblProtists" id="EOD27027"/>
    </source>
</evidence>
<keyword evidence="2" id="KW-0012">Acyltransferase</keyword>
<evidence type="ECO:0000313" key="5">
    <source>
        <dbReference type="Proteomes" id="UP000013827"/>
    </source>
</evidence>
<dbReference type="RefSeq" id="XP_005779456.1">
    <property type="nucleotide sequence ID" value="XM_005779399.1"/>
</dbReference>
<dbReference type="GeneID" id="17272572"/>
<dbReference type="Gene3D" id="3.40.630.30">
    <property type="match status" value="2"/>
</dbReference>
<evidence type="ECO:0000256" key="1">
    <source>
        <dbReference type="ARBA" id="ARBA00022679"/>
    </source>
</evidence>
<evidence type="ECO:0000259" key="3">
    <source>
        <dbReference type="PROSITE" id="PS51186"/>
    </source>
</evidence>